<feature type="region of interest" description="Disordered" evidence="3">
    <location>
        <begin position="1"/>
        <end position="22"/>
    </location>
</feature>
<dbReference type="AlphaFoldDB" id="A0A8C3XIQ6"/>
<dbReference type="PANTHER" id="PTHR45710:SF35">
    <property type="entry name" value="C-TYPE LECTIN DOMAIN FAMILY 2 MEMBER D"/>
    <property type="match status" value="1"/>
</dbReference>
<dbReference type="Ensembl" id="ENSCSRT00000001178.1">
    <property type="protein sequence ID" value="ENSCSRP00000001143.1"/>
    <property type="gene ID" value="ENSCSRG00000000935.1"/>
</dbReference>
<protein>
    <recommendedName>
        <fullName evidence="4">C-type lectin domain-containing protein</fullName>
    </recommendedName>
</protein>
<name>A0A8C3XIQ6_CHESE</name>
<dbReference type="InterPro" id="IPR001304">
    <property type="entry name" value="C-type_lectin-like"/>
</dbReference>
<organism evidence="5 6">
    <name type="scientific">Chelydra serpentina</name>
    <name type="common">Snapping turtle</name>
    <name type="synonym">Testudo serpentina</name>
    <dbReference type="NCBI Taxonomy" id="8475"/>
    <lineage>
        <taxon>Eukaryota</taxon>
        <taxon>Metazoa</taxon>
        <taxon>Chordata</taxon>
        <taxon>Craniata</taxon>
        <taxon>Vertebrata</taxon>
        <taxon>Euteleostomi</taxon>
        <taxon>Archelosauria</taxon>
        <taxon>Testudinata</taxon>
        <taxon>Testudines</taxon>
        <taxon>Cryptodira</taxon>
        <taxon>Durocryptodira</taxon>
        <taxon>Americhelydia</taxon>
        <taxon>Chelydroidea</taxon>
        <taxon>Chelydridae</taxon>
        <taxon>Chelydra</taxon>
    </lineage>
</organism>
<reference evidence="5" key="1">
    <citation type="submission" date="2025-08" db="UniProtKB">
        <authorList>
            <consortium name="Ensembl"/>
        </authorList>
    </citation>
    <scope>IDENTIFICATION</scope>
</reference>
<dbReference type="SUPFAM" id="SSF56436">
    <property type="entry name" value="C-type lectin-like"/>
    <property type="match status" value="1"/>
</dbReference>
<keyword evidence="6" id="KW-1185">Reference proteome</keyword>
<reference evidence="5" key="2">
    <citation type="submission" date="2025-09" db="UniProtKB">
        <authorList>
            <consortium name="Ensembl"/>
        </authorList>
    </citation>
    <scope>IDENTIFICATION</scope>
</reference>
<evidence type="ECO:0000259" key="4">
    <source>
        <dbReference type="PROSITE" id="PS50041"/>
    </source>
</evidence>
<evidence type="ECO:0000313" key="5">
    <source>
        <dbReference type="Ensembl" id="ENSCSRP00000001143.1"/>
    </source>
</evidence>
<evidence type="ECO:0000256" key="1">
    <source>
        <dbReference type="ARBA" id="ARBA00004401"/>
    </source>
</evidence>
<dbReference type="GO" id="GO:0005886">
    <property type="term" value="C:plasma membrane"/>
    <property type="evidence" value="ECO:0007669"/>
    <property type="project" value="UniProtKB-SubCell"/>
</dbReference>
<dbReference type="PROSITE" id="PS50041">
    <property type="entry name" value="C_TYPE_LECTIN_2"/>
    <property type="match status" value="1"/>
</dbReference>
<feature type="domain" description="C-type lectin" evidence="4">
    <location>
        <begin position="42"/>
        <end position="114"/>
    </location>
</feature>
<comment type="subcellular location">
    <subcellularLocation>
        <location evidence="1">Cell membrane</location>
        <topology evidence="1">Single-pass type II membrane protein</topology>
    </subcellularLocation>
</comment>
<accession>A0A8C3XIQ6</accession>
<evidence type="ECO:0000256" key="2">
    <source>
        <dbReference type="ARBA" id="ARBA00022734"/>
    </source>
</evidence>
<dbReference type="Pfam" id="PF00059">
    <property type="entry name" value="Lectin_C"/>
    <property type="match status" value="1"/>
</dbReference>
<dbReference type="Proteomes" id="UP000694403">
    <property type="component" value="Unplaced"/>
</dbReference>
<evidence type="ECO:0000313" key="6">
    <source>
        <dbReference type="Proteomes" id="UP000694403"/>
    </source>
</evidence>
<dbReference type="InterPro" id="IPR016186">
    <property type="entry name" value="C-type_lectin-like/link_sf"/>
</dbReference>
<proteinExistence type="predicted"/>
<dbReference type="InterPro" id="IPR016187">
    <property type="entry name" value="CTDL_fold"/>
</dbReference>
<sequence>GKETNCSIGANFPSGDRTEKKPPCPGCPPHVIAACPDGWVGYRGKCHYFSETEGSWSSSQSHCSSLNASLAVIDTQQDLDFMLRYKDPPLYWIGLRREPGQPWKWTNGAEFNRWCILFFLLTLQTGIYPLATHVLMALTAVGCESATQGSLIPGGGTLHRKSGL</sequence>
<dbReference type="SMART" id="SM00034">
    <property type="entry name" value="CLECT"/>
    <property type="match status" value="1"/>
</dbReference>
<evidence type="ECO:0000256" key="3">
    <source>
        <dbReference type="SAM" id="MobiDB-lite"/>
    </source>
</evidence>
<dbReference type="PANTHER" id="PTHR45710">
    <property type="entry name" value="C-TYPE LECTIN DOMAIN-CONTAINING PROTEIN 180"/>
    <property type="match status" value="1"/>
</dbReference>
<dbReference type="InterPro" id="IPR033992">
    <property type="entry name" value="NKR-like_CTLD"/>
</dbReference>
<keyword evidence="2" id="KW-0430">Lectin</keyword>
<dbReference type="GO" id="GO:0030246">
    <property type="term" value="F:carbohydrate binding"/>
    <property type="evidence" value="ECO:0007669"/>
    <property type="project" value="UniProtKB-KW"/>
</dbReference>
<dbReference type="CDD" id="cd03593">
    <property type="entry name" value="CLECT_NK_receptors_like"/>
    <property type="match status" value="1"/>
</dbReference>
<dbReference type="Gene3D" id="3.10.100.10">
    <property type="entry name" value="Mannose-Binding Protein A, subunit A"/>
    <property type="match status" value="1"/>
</dbReference>
<dbReference type="InterPro" id="IPR050828">
    <property type="entry name" value="C-type_lectin/matrix_domain"/>
</dbReference>